<organism evidence="4 5">
    <name type="scientific">Streptomyces sanglieri</name>
    <dbReference type="NCBI Taxonomy" id="193460"/>
    <lineage>
        <taxon>Bacteria</taxon>
        <taxon>Bacillati</taxon>
        <taxon>Actinomycetota</taxon>
        <taxon>Actinomycetes</taxon>
        <taxon>Kitasatosporales</taxon>
        <taxon>Streptomycetaceae</taxon>
        <taxon>Streptomyces</taxon>
    </lineage>
</organism>
<evidence type="ECO:0000259" key="3">
    <source>
        <dbReference type="Pfam" id="PF01156"/>
    </source>
</evidence>
<keyword evidence="2" id="KW-0326">Glycosidase</keyword>
<dbReference type="Gene3D" id="3.90.245.10">
    <property type="entry name" value="Ribonucleoside hydrolase-like"/>
    <property type="match status" value="1"/>
</dbReference>
<evidence type="ECO:0000256" key="2">
    <source>
        <dbReference type="ARBA" id="ARBA00023295"/>
    </source>
</evidence>
<keyword evidence="1 4" id="KW-0378">Hydrolase</keyword>
<evidence type="ECO:0000313" key="4">
    <source>
        <dbReference type="EMBL" id="MFD0629481.1"/>
    </source>
</evidence>
<evidence type="ECO:0000313" key="5">
    <source>
        <dbReference type="Proteomes" id="UP001596915"/>
    </source>
</evidence>
<comment type="caution">
    <text evidence="4">The sequence shown here is derived from an EMBL/GenBank/DDBJ whole genome shotgun (WGS) entry which is preliminary data.</text>
</comment>
<dbReference type="PANTHER" id="PTHR12304">
    <property type="entry name" value="INOSINE-URIDINE PREFERRING NUCLEOSIDE HYDROLASE"/>
    <property type="match status" value="1"/>
</dbReference>
<dbReference type="Pfam" id="PF01156">
    <property type="entry name" value="IU_nuc_hydro"/>
    <property type="match status" value="1"/>
</dbReference>
<dbReference type="InterPro" id="IPR001910">
    <property type="entry name" value="Inosine/uridine_hydrolase_dom"/>
</dbReference>
<dbReference type="EMBL" id="JBHTGL010000008">
    <property type="protein sequence ID" value="MFD0629481.1"/>
    <property type="molecule type" value="Genomic_DNA"/>
</dbReference>
<reference evidence="5" key="1">
    <citation type="journal article" date="2019" name="Int. J. Syst. Evol. Microbiol.">
        <title>The Global Catalogue of Microorganisms (GCM) 10K type strain sequencing project: providing services to taxonomists for standard genome sequencing and annotation.</title>
        <authorList>
            <consortium name="The Broad Institute Genomics Platform"/>
            <consortium name="The Broad Institute Genome Sequencing Center for Infectious Disease"/>
            <person name="Wu L."/>
            <person name="Ma J."/>
        </authorList>
    </citation>
    <scope>NUCLEOTIDE SEQUENCE [LARGE SCALE GENOMIC DNA]</scope>
    <source>
        <strain evidence="5">JCM 12607</strain>
    </source>
</reference>
<proteinExistence type="predicted"/>
<dbReference type="InterPro" id="IPR036452">
    <property type="entry name" value="Ribo_hydro-like"/>
</dbReference>
<gene>
    <name evidence="4" type="ORF">ACFQ2K_49595</name>
</gene>
<dbReference type="Proteomes" id="UP001596915">
    <property type="component" value="Unassembled WGS sequence"/>
</dbReference>
<dbReference type="PANTHER" id="PTHR12304:SF4">
    <property type="entry name" value="URIDINE NUCLEOSIDASE"/>
    <property type="match status" value="1"/>
</dbReference>
<feature type="domain" description="Inosine/uridine-preferring nucleoside hydrolase" evidence="3">
    <location>
        <begin position="1"/>
        <end position="111"/>
    </location>
</feature>
<dbReference type="SUPFAM" id="SSF53590">
    <property type="entry name" value="Nucleoside hydrolase"/>
    <property type="match status" value="1"/>
</dbReference>
<sequence length="112" mass="12063">MGGVFQGQTNLARMPGEYNFWVDAPAARAVLRSGAPLRFVGLDVTQQVRLTRQHAAEMLSGGGRFGRYAGEMTLAWIDTTAKRYPGDPEAARSCAMHDPLAAAAVSRPDLIT</sequence>
<keyword evidence="5" id="KW-1185">Reference proteome</keyword>
<evidence type="ECO:0000256" key="1">
    <source>
        <dbReference type="ARBA" id="ARBA00022801"/>
    </source>
</evidence>
<protein>
    <submittedName>
        <fullName evidence="4">Nucleoside hydrolase</fullName>
    </submittedName>
</protein>
<name>A0ABW2X9C5_9ACTN</name>
<dbReference type="GO" id="GO:0016787">
    <property type="term" value="F:hydrolase activity"/>
    <property type="evidence" value="ECO:0007669"/>
    <property type="project" value="UniProtKB-KW"/>
</dbReference>
<accession>A0ABW2X9C5</accession>
<dbReference type="InterPro" id="IPR023186">
    <property type="entry name" value="IUNH"/>
</dbReference>